<comment type="subcellular location">
    <subcellularLocation>
        <location evidence="1">Cell membrane</location>
        <topology evidence="1">Multi-pass membrane protein</topology>
    </subcellularLocation>
    <subcellularLocation>
        <location evidence="8">Membrane</location>
        <topology evidence="8">Multi-pass membrane protein</topology>
    </subcellularLocation>
</comment>
<dbReference type="PANTHER" id="PTHR30625">
    <property type="entry name" value="PROTEIN TOLQ"/>
    <property type="match status" value="1"/>
</dbReference>
<keyword evidence="7 9" id="KW-0472">Membrane</keyword>
<reference evidence="11 12" key="1">
    <citation type="submission" date="2020-01" db="EMBL/GenBank/DDBJ databases">
        <title>Ponticoccus aerotolerans gen. nov., sp. nov., an anaerobic bacterium and proposal of Ponticoccusceae fam. nov., Ponticoccusles ord. nov. and Ponticoccuse classis nov. in the phylum Kiritimatiellaeota.</title>
        <authorList>
            <person name="Zhou L.Y."/>
            <person name="Du Z.J."/>
        </authorList>
    </citation>
    <scope>NUCLEOTIDE SEQUENCE [LARGE SCALE GENOMIC DNA]</scope>
    <source>
        <strain evidence="11 12">S-5007</strain>
    </source>
</reference>
<evidence type="ECO:0000256" key="4">
    <source>
        <dbReference type="ARBA" id="ARBA00022692"/>
    </source>
</evidence>
<keyword evidence="12" id="KW-1185">Reference proteome</keyword>
<feature type="transmembrane region" description="Helical" evidence="9">
    <location>
        <begin position="103"/>
        <end position="125"/>
    </location>
</feature>
<keyword evidence="4 9" id="KW-0812">Transmembrane</keyword>
<evidence type="ECO:0000313" key="11">
    <source>
        <dbReference type="EMBL" id="QHI68520.1"/>
    </source>
</evidence>
<dbReference type="KEGG" id="taer:GT409_03305"/>
<dbReference type="PANTHER" id="PTHR30625:SF15">
    <property type="entry name" value="BIOPOLYMER TRANSPORT PROTEIN EXBB"/>
    <property type="match status" value="1"/>
</dbReference>
<dbReference type="AlphaFoldDB" id="A0A6P1M1Q7"/>
<sequence>MMFEAVYAKIGPAGLVIAVLSFVSLYLFLSGLIYLAVVPVGFRRFVAALKKKSPTVTEEDAAKNPIAHVLLTALAHRTARSELQGEVAYLFQRNLSGTTVSLTILRLISVISPLLGLLGTVLGITRVFREMSLQAAVDNAALAGGIWEALITTIMGLTVAIPTLVFYYLLRLRTRSLMIGTIEAARELMIGQDEN</sequence>
<evidence type="ECO:0000256" key="2">
    <source>
        <dbReference type="ARBA" id="ARBA00022448"/>
    </source>
</evidence>
<keyword evidence="3" id="KW-1003">Cell membrane</keyword>
<evidence type="ECO:0000256" key="6">
    <source>
        <dbReference type="ARBA" id="ARBA00022989"/>
    </source>
</evidence>
<dbReference type="InterPro" id="IPR002898">
    <property type="entry name" value="MotA_ExbB_proton_chnl"/>
</dbReference>
<evidence type="ECO:0000256" key="5">
    <source>
        <dbReference type="ARBA" id="ARBA00022927"/>
    </source>
</evidence>
<keyword evidence="5 8" id="KW-0653">Protein transport</keyword>
<evidence type="ECO:0000256" key="8">
    <source>
        <dbReference type="RuleBase" id="RU004057"/>
    </source>
</evidence>
<protein>
    <submittedName>
        <fullName evidence="11">MotA/TolQ/ExbB proton channel family protein</fullName>
    </submittedName>
</protein>
<organism evidence="11 12">
    <name type="scientific">Tichowtungia aerotolerans</name>
    <dbReference type="NCBI Taxonomy" id="2697043"/>
    <lineage>
        <taxon>Bacteria</taxon>
        <taxon>Pseudomonadati</taxon>
        <taxon>Kiritimatiellota</taxon>
        <taxon>Tichowtungiia</taxon>
        <taxon>Tichowtungiales</taxon>
        <taxon>Tichowtungiaceae</taxon>
        <taxon>Tichowtungia</taxon>
    </lineage>
</organism>
<dbReference type="Proteomes" id="UP000464954">
    <property type="component" value="Chromosome"/>
</dbReference>
<gene>
    <name evidence="11" type="ORF">GT409_03305</name>
</gene>
<feature type="domain" description="MotA/TolQ/ExbB proton channel" evidence="10">
    <location>
        <begin position="63"/>
        <end position="177"/>
    </location>
</feature>
<keyword evidence="2 8" id="KW-0813">Transport</keyword>
<evidence type="ECO:0000313" key="12">
    <source>
        <dbReference type="Proteomes" id="UP000464954"/>
    </source>
</evidence>
<dbReference type="Pfam" id="PF01618">
    <property type="entry name" value="MotA_ExbB"/>
    <property type="match status" value="1"/>
</dbReference>
<feature type="transmembrane region" description="Helical" evidence="9">
    <location>
        <begin position="12"/>
        <end position="42"/>
    </location>
</feature>
<proteinExistence type="inferred from homology"/>
<evidence type="ECO:0000256" key="7">
    <source>
        <dbReference type="ARBA" id="ARBA00023136"/>
    </source>
</evidence>
<evidence type="ECO:0000259" key="10">
    <source>
        <dbReference type="Pfam" id="PF01618"/>
    </source>
</evidence>
<dbReference type="EMBL" id="CP047593">
    <property type="protein sequence ID" value="QHI68520.1"/>
    <property type="molecule type" value="Genomic_DNA"/>
</dbReference>
<dbReference type="RefSeq" id="WP_160626920.1">
    <property type="nucleotide sequence ID" value="NZ_CP047593.1"/>
</dbReference>
<comment type="similarity">
    <text evidence="8">Belongs to the exbB/tolQ family.</text>
</comment>
<evidence type="ECO:0000256" key="9">
    <source>
        <dbReference type="SAM" id="Phobius"/>
    </source>
</evidence>
<dbReference type="InterPro" id="IPR050790">
    <property type="entry name" value="ExbB/TolQ_transport"/>
</dbReference>
<accession>A0A6P1M1Q7</accession>
<dbReference type="GO" id="GO:0005886">
    <property type="term" value="C:plasma membrane"/>
    <property type="evidence" value="ECO:0007669"/>
    <property type="project" value="UniProtKB-SubCell"/>
</dbReference>
<dbReference type="GO" id="GO:0017038">
    <property type="term" value="P:protein import"/>
    <property type="evidence" value="ECO:0007669"/>
    <property type="project" value="TreeGrafter"/>
</dbReference>
<evidence type="ECO:0000256" key="3">
    <source>
        <dbReference type="ARBA" id="ARBA00022475"/>
    </source>
</evidence>
<keyword evidence="6 9" id="KW-1133">Transmembrane helix</keyword>
<feature type="transmembrane region" description="Helical" evidence="9">
    <location>
        <begin position="145"/>
        <end position="170"/>
    </location>
</feature>
<name>A0A6P1M1Q7_9BACT</name>
<evidence type="ECO:0000256" key="1">
    <source>
        <dbReference type="ARBA" id="ARBA00004651"/>
    </source>
</evidence>